<comment type="caution">
    <text evidence="8">The sequence shown here is derived from an EMBL/GenBank/DDBJ whole genome shotgun (WGS) entry which is preliminary data.</text>
</comment>
<dbReference type="EMBL" id="BLPF01000001">
    <property type="protein sequence ID" value="GFJ77037.1"/>
    <property type="molecule type" value="Genomic_DNA"/>
</dbReference>
<dbReference type="PANTHER" id="PTHR11265:SF0">
    <property type="entry name" value="12S RRNA N4-METHYLCYTIDINE METHYLTRANSFERASE"/>
    <property type="match status" value="1"/>
</dbReference>
<gene>
    <name evidence="7 8" type="primary">rsmH</name>
    <name evidence="8" type="ORF">Phou_012170</name>
</gene>
<comment type="similarity">
    <text evidence="1 7">Belongs to the methyltransferase superfamily. RsmH family.</text>
</comment>
<dbReference type="GO" id="GO:0071424">
    <property type="term" value="F:rRNA (cytosine-N4-)-methyltransferase activity"/>
    <property type="evidence" value="ECO:0007669"/>
    <property type="project" value="UniProtKB-UniRule"/>
</dbReference>
<comment type="catalytic activity">
    <reaction evidence="7">
        <text>cytidine(1402) in 16S rRNA + S-adenosyl-L-methionine = N(4)-methylcytidine(1402) in 16S rRNA + S-adenosyl-L-homocysteine + H(+)</text>
        <dbReference type="Rhea" id="RHEA:42928"/>
        <dbReference type="Rhea" id="RHEA-COMP:10286"/>
        <dbReference type="Rhea" id="RHEA-COMP:10287"/>
        <dbReference type="ChEBI" id="CHEBI:15378"/>
        <dbReference type="ChEBI" id="CHEBI:57856"/>
        <dbReference type="ChEBI" id="CHEBI:59789"/>
        <dbReference type="ChEBI" id="CHEBI:74506"/>
        <dbReference type="ChEBI" id="CHEBI:82748"/>
        <dbReference type="EC" id="2.1.1.199"/>
    </reaction>
</comment>
<dbReference type="InterPro" id="IPR002903">
    <property type="entry name" value="RsmH"/>
</dbReference>
<dbReference type="SUPFAM" id="SSF53335">
    <property type="entry name" value="S-adenosyl-L-methionine-dependent methyltransferases"/>
    <property type="match status" value="1"/>
</dbReference>
<name>A0A6V8K5L8_9ACTN</name>
<dbReference type="Pfam" id="PF01795">
    <property type="entry name" value="Methyltransf_5"/>
    <property type="match status" value="1"/>
</dbReference>
<dbReference type="InterPro" id="IPR023397">
    <property type="entry name" value="SAM-dep_MeTrfase_MraW_recog"/>
</dbReference>
<dbReference type="FunFam" id="1.10.150.170:FF:000001">
    <property type="entry name" value="Ribosomal RNA small subunit methyltransferase H"/>
    <property type="match status" value="1"/>
</dbReference>
<dbReference type="PIRSF" id="PIRSF004486">
    <property type="entry name" value="MraW"/>
    <property type="match status" value="1"/>
</dbReference>
<proteinExistence type="inferred from homology"/>
<dbReference type="Proteomes" id="UP000482800">
    <property type="component" value="Unassembled WGS sequence"/>
</dbReference>
<reference evidence="8 9" key="1">
    <citation type="submission" date="2020-03" db="EMBL/GenBank/DDBJ databases">
        <title>Whole genome shotgun sequence of Phytohabitans houttuyneae NBRC 108639.</title>
        <authorList>
            <person name="Komaki H."/>
            <person name="Tamura T."/>
        </authorList>
    </citation>
    <scope>NUCLEOTIDE SEQUENCE [LARGE SCALE GENOMIC DNA]</scope>
    <source>
        <strain evidence="8 9">NBRC 108639</strain>
    </source>
</reference>
<comment type="subcellular location">
    <subcellularLocation>
        <location evidence="7">Cytoplasm</location>
    </subcellularLocation>
</comment>
<dbReference type="NCBIfam" id="TIGR00006">
    <property type="entry name" value="16S rRNA (cytosine(1402)-N(4))-methyltransferase RsmH"/>
    <property type="match status" value="1"/>
</dbReference>
<feature type="binding site" evidence="7">
    <location>
        <position position="141"/>
    </location>
    <ligand>
        <name>S-adenosyl-L-methionine</name>
        <dbReference type="ChEBI" id="CHEBI:59789"/>
    </ligand>
</feature>
<dbReference type="Gene3D" id="1.10.150.170">
    <property type="entry name" value="Putative methyltransferase TM0872, insert domain"/>
    <property type="match status" value="1"/>
</dbReference>
<keyword evidence="2 7" id="KW-0963">Cytoplasm</keyword>
<dbReference type="SUPFAM" id="SSF81799">
    <property type="entry name" value="Putative methyltransferase TM0872, insert domain"/>
    <property type="match status" value="1"/>
</dbReference>
<keyword evidence="5 7" id="KW-0808">Transferase</keyword>
<keyword evidence="9" id="KW-1185">Reference proteome</keyword>
<feature type="binding site" evidence="7">
    <location>
        <position position="86"/>
    </location>
    <ligand>
        <name>S-adenosyl-L-methionine</name>
        <dbReference type="ChEBI" id="CHEBI:59789"/>
    </ligand>
</feature>
<dbReference type="InterPro" id="IPR029063">
    <property type="entry name" value="SAM-dependent_MTases_sf"/>
</dbReference>
<dbReference type="PANTHER" id="PTHR11265">
    <property type="entry name" value="S-ADENOSYL-METHYLTRANSFERASE MRAW"/>
    <property type="match status" value="1"/>
</dbReference>
<dbReference type="EC" id="2.1.1.199" evidence="7"/>
<accession>A0A6V8K5L8</accession>
<keyword evidence="6 7" id="KW-0949">S-adenosyl-L-methionine</keyword>
<keyword evidence="4 7" id="KW-0489">Methyltransferase</keyword>
<feature type="binding site" evidence="7">
    <location>
        <position position="134"/>
    </location>
    <ligand>
        <name>S-adenosyl-L-methionine</name>
        <dbReference type="ChEBI" id="CHEBI:59789"/>
    </ligand>
</feature>
<reference evidence="8 9" key="2">
    <citation type="submission" date="2020-03" db="EMBL/GenBank/DDBJ databases">
        <authorList>
            <person name="Ichikawa N."/>
            <person name="Kimura A."/>
            <person name="Kitahashi Y."/>
            <person name="Uohara A."/>
        </authorList>
    </citation>
    <scope>NUCLEOTIDE SEQUENCE [LARGE SCALE GENOMIC DNA]</scope>
    <source>
        <strain evidence="8 9">NBRC 108639</strain>
    </source>
</reference>
<comment type="function">
    <text evidence="7">Specifically methylates the N4 position of cytidine in position 1402 (C1402) of 16S rRNA.</text>
</comment>
<dbReference type="AlphaFoldDB" id="A0A6V8K5L8"/>
<evidence type="ECO:0000256" key="1">
    <source>
        <dbReference type="ARBA" id="ARBA00010396"/>
    </source>
</evidence>
<evidence type="ECO:0000256" key="3">
    <source>
        <dbReference type="ARBA" id="ARBA00022552"/>
    </source>
</evidence>
<dbReference type="HAMAP" id="MF_01007">
    <property type="entry name" value="16SrRNA_methyltr_H"/>
    <property type="match status" value="1"/>
</dbReference>
<dbReference type="GO" id="GO:0005737">
    <property type="term" value="C:cytoplasm"/>
    <property type="evidence" value="ECO:0007669"/>
    <property type="project" value="UniProtKB-SubCell"/>
</dbReference>
<keyword evidence="3 7" id="KW-0698">rRNA processing</keyword>
<organism evidence="8 9">
    <name type="scientific">Phytohabitans houttuyneae</name>
    <dbReference type="NCBI Taxonomy" id="1076126"/>
    <lineage>
        <taxon>Bacteria</taxon>
        <taxon>Bacillati</taxon>
        <taxon>Actinomycetota</taxon>
        <taxon>Actinomycetes</taxon>
        <taxon>Micromonosporales</taxon>
        <taxon>Micromonosporaceae</taxon>
    </lineage>
</organism>
<dbReference type="Gene3D" id="3.40.50.150">
    <property type="entry name" value="Vaccinia Virus protein VP39"/>
    <property type="match status" value="1"/>
</dbReference>
<sequence length="349" mass="37749">MGIWQYGARFFGHRAHAHTGGSLGVEMGELRGTHVPVLLERCLALLAPALDRDDRTTLHVDATLGLGGHAEAVLRAHPRTVLIGLDRDTEALAHARARLERFGDRVHLVHAVYDELPEVLDQLGYERVDGVLFDLGVSSLQLDAPDRGFAYAQDAPLDMRMDQTRGRTAAEVVNTYEVPELARVLRVYGEEKFAARIAATIVRERAKAPITSSARLAELVRDAIPAPARRTGGHPAKRTFQALRIEVNGELAALESALPAALDALAPGGRMVVLSYHSLEDRIAKRAFAARARSTGPIDLPVELPGTGPTLRLLSRGAELPSDEEVAANPRAASVRLRAAARIEEGEGK</sequence>
<feature type="binding site" evidence="7">
    <location>
        <begin position="67"/>
        <end position="69"/>
    </location>
    <ligand>
        <name>S-adenosyl-L-methionine</name>
        <dbReference type="ChEBI" id="CHEBI:59789"/>
    </ligand>
</feature>
<evidence type="ECO:0000313" key="8">
    <source>
        <dbReference type="EMBL" id="GFJ77037.1"/>
    </source>
</evidence>
<evidence type="ECO:0000256" key="5">
    <source>
        <dbReference type="ARBA" id="ARBA00022679"/>
    </source>
</evidence>
<feature type="binding site" evidence="7">
    <location>
        <position position="113"/>
    </location>
    <ligand>
        <name>S-adenosyl-L-methionine</name>
        <dbReference type="ChEBI" id="CHEBI:59789"/>
    </ligand>
</feature>
<evidence type="ECO:0000256" key="4">
    <source>
        <dbReference type="ARBA" id="ARBA00022603"/>
    </source>
</evidence>
<protein>
    <recommendedName>
        <fullName evidence="7">Ribosomal RNA small subunit methyltransferase H</fullName>
        <ecNumber evidence="7">2.1.1.199</ecNumber>
    </recommendedName>
    <alternativeName>
        <fullName evidence="7">16S rRNA m(4)C1402 methyltransferase</fullName>
    </alternativeName>
    <alternativeName>
        <fullName evidence="7">rRNA (cytosine-N(4)-)-methyltransferase RsmH</fullName>
    </alternativeName>
</protein>
<evidence type="ECO:0000256" key="2">
    <source>
        <dbReference type="ARBA" id="ARBA00022490"/>
    </source>
</evidence>
<evidence type="ECO:0000256" key="6">
    <source>
        <dbReference type="ARBA" id="ARBA00022691"/>
    </source>
</evidence>
<evidence type="ECO:0000313" key="9">
    <source>
        <dbReference type="Proteomes" id="UP000482800"/>
    </source>
</evidence>
<evidence type="ECO:0000256" key="7">
    <source>
        <dbReference type="HAMAP-Rule" id="MF_01007"/>
    </source>
</evidence>
<dbReference type="GO" id="GO:0070475">
    <property type="term" value="P:rRNA base methylation"/>
    <property type="evidence" value="ECO:0007669"/>
    <property type="project" value="UniProtKB-UniRule"/>
</dbReference>